<dbReference type="EMBL" id="CAJVPM010017313">
    <property type="protein sequence ID" value="CAG8619346.1"/>
    <property type="molecule type" value="Genomic_DNA"/>
</dbReference>
<sequence length="371" mass="41012">MAKIGQRGKPLKSRCCGSWLLLFCTNRFCVAATFRLVLPVAAELSGWCTQEDLCADALHYTSIMRKQTAASASASKPATKRRSKLAKENDITAEEEAEIQEAYNIFRVYPEEIESKDGAIPTADVRRCLIALNAPPRDNAELSELIETVDPDDSGWVDYERFVAIAALKLHARNEDPEALNEEIQRAYALFTKGQDREISINDLRRVAKELREDIPENVLKDMIREATGGGLGGVNIEDFEGVMNRAGVFGAGARADYTPLYNMTASALEAYRVRLASSTATTWAMQRRVQAANAALPLSLPAKKVEHRCPRVLDLRHAATTMPSNTSPPGRNAPQIPQNNGSARQPARSADWLLVRSAMFPRWEFPPVLA</sequence>
<keyword evidence="2" id="KW-1185">Reference proteome</keyword>
<protein>
    <submittedName>
        <fullName evidence="1">5984_t:CDS:1</fullName>
    </submittedName>
</protein>
<evidence type="ECO:0000313" key="2">
    <source>
        <dbReference type="Proteomes" id="UP000789860"/>
    </source>
</evidence>
<comment type="caution">
    <text evidence="1">The sequence shown here is derived from an EMBL/GenBank/DDBJ whole genome shotgun (WGS) entry which is preliminary data.</text>
</comment>
<dbReference type="Proteomes" id="UP000789860">
    <property type="component" value="Unassembled WGS sequence"/>
</dbReference>
<organism evidence="1 2">
    <name type="scientific">Scutellospora calospora</name>
    <dbReference type="NCBI Taxonomy" id="85575"/>
    <lineage>
        <taxon>Eukaryota</taxon>
        <taxon>Fungi</taxon>
        <taxon>Fungi incertae sedis</taxon>
        <taxon>Mucoromycota</taxon>
        <taxon>Glomeromycotina</taxon>
        <taxon>Glomeromycetes</taxon>
        <taxon>Diversisporales</taxon>
        <taxon>Gigasporaceae</taxon>
        <taxon>Scutellospora</taxon>
    </lineage>
</organism>
<gene>
    <name evidence="1" type="ORF">SCALOS_LOCUS7598</name>
</gene>
<name>A0ACA9MZL5_9GLOM</name>
<evidence type="ECO:0000313" key="1">
    <source>
        <dbReference type="EMBL" id="CAG8619346.1"/>
    </source>
</evidence>
<accession>A0ACA9MZL5</accession>
<reference evidence="1" key="1">
    <citation type="submission" date="2021-06" db="EMBL/GenBank/DDBJ databases">
        <authorList>
            <person name="Kallberg Y."/>
            <person name="Tangrot J."/>
            <person name="Rosling A."/>
        </authorList>
    </citation>
    <scope>NUCLEOTIDE SEQUENCE</scope>
    <source>
        <strain evidence="1">AU212A</strain>
    </source>
</reference>
<proteinExistence type="predicted"/>